<evidence type="ECO:0000313" key="27">
    <source>
        <dbReference type="Proteomes" id="UP000070412"/>
    </source>
</evidence>
<evidence type="ECO:0000256" key="7">
    <source>
        <dbReference type="ARBA" id="ARBA00022676"/>
    </source>
</evidence>
<feature type="domain" description="Fringe-like glycosyltransferase" evidence="24">
    <location>
        <begin position="181"/>
        <end position="351"/>
    </location>
</feature>
<keyword evidence="11" id="KW-0547">Nucleotide-binding</keyword>
<dbReference type="AlphaFoldDB" id="A0A834VDI1"/>
<evidence type="ECO:0000256" key="2">
    <source>
        <dbReference type="ARBA" id="ARBA00004606"/>
    </source>
</evidence>
<dbReference type="GO" id="GO:0016020">
    <property type="term" value="C:membrane"/>
    <property type="evidence" value="ECO:0007669"/>
    <property type="project" value="UniProtKB-SubCell"/>
</dbReference>
<keyword evidence="16" id="KW-0325">Glycoprotein</keyword>
<reference evidence="27" key="1">
    <citation type="journal article" date="2020" name="PLoS Negl. Trop. Dis.">
        <title>High-quality nuclear genome for Sarcoptes scabiei-A critical resource for a neglected parasite.</title>
        <authorList>
            <person name="Korhonen P.K."/>
            <person name="Gasser R.B."/>
            <person name="Ma G."/>
            <person name="Wang T."/>
            <person name="Stroehlein A.J."/>
            <person name="Young N.D."/>
            <person name="Ang C.S."/>
            <person name="Fernando D.D."/>
            <person name="Lu H.C."/>
            <person name="Taylor S."/>
            <person name="Reynolds S.L."/>
            <person name="Mofiz E."/>
            <person name="Najaraj S.H."/>
            <person name="Gowda H."/>
            <person name="Madugundu A."/>
            <person name="Renuse S."/>
            <person name="Holt D."/>
            <person name="Pandey A."/>
            <person name="Papenfuss A.T."/>
            <person name="Fischer K."/>
        </authorList>
    </citation>
    <scope>NUCLEOTIDE SEQUENCE [LARGE SCALE GENOMIC DNA]</scope>
</reference>
<comment type="function">
    <text evidence="22">Glycosyltransferase that generates the core 1 O-glycan Gal-beta1-3GalNAc-alpha1-Ser/Thr (T antigen), which is a precursor for many extended O-glycans in glycoproteins.</text>
</comment>
<evidence type="ECO:0000256" key="14">
    <source>
        <dbReference type="ARBA" id="ARBA00023136"/>
    </source>
</evidence>
<dbReference type="Gene3D" id="3.90.550.50">
    <property type="match status" value="1"/>
</dbReference>
<evidence type="ECO:0000256" key="4">
    <source>
        <dbReference type="ARBA" id="ARBA00006462"/>
    </source>
</evidence>
<proteinExistence type="inferred from homology"/>
<keyword evidence="9 23" id="KW-0812">Transmembrane</keyword>
<dbReference type="InterPro" id="IPR003378">
    <property type="entry name" value="Fringe-like_glycosylTrfase"/>
</dbReference>
<gene>
    <name evidence="25" type="ORF">SSS_5529</name>
</gene>
<dbReference type="Proteomes" id="UP000070412">
    <property type="component" value="Unassembled WGS sequence"/>
</dbReference>
<dbReference type="EnsemblMetazoa" id="SSS_5529s_mrna">
    <property type="protein sequence ID" value="KAF7489733.1"/>
    <property type="gene ID" value="SSS_5529"/>
</dbReference>
<evidence type="ECO:0000256" key="23">
    <source>
        <dbReference type="SAM" id="Phobius"/>
    </source>
</evidence>
<comment type="pathway">
    <text evidence="3">Protein modification; protein glycosylation.</text>
</comment>
<evidence type="ECO:0000256" key="3">
    <source>
        <dbReference type="ARBA" id="ARBA00004922"/>
    </source>
</evidence>
<keyword evidence="8 25" id="KW-0808">Transferase</keyword>
<protein>
    <recommendedName>
        <fullName evidence="18">Glycoprotein-N-acetylgalactosamine 3-beta-galactosyltransferase 1</fullName>
        <ecNumber evidence="6">2.4.1.122</ecNumber>
    </recommendedName>
    <alternativeName>
        <fullName evidence="20">Core 1 O-glycan T-synthase</fullName>
    </alternativeName>
    <alternativeName>
        <fullName evidence="21">Core 1 UDP-galactose:N-acetylgalactosamine-alpha-R beta 1,3-galactosyltransferase 1</fullName>
    </alternativeName>
    <alternativeName>
        <fullName evidence="19">Core 1 beta1,3-galactosyltransferase 1</fullName>
    </alternativeName>
</protein>
<evidence type="ECO:0000259" key="24">
    <source>
        <dbReference type="Pfam" id="PF02434"/>
    </source>
</evidence>
<keyword evidence="12" id="KW-0735">Signal-anchor</keyword>
<evidence type="ECO:0000256" key="22">
    <source>
        <dbReference type="ARBA" id="ARBA00059245"/>
    </source>
</evidence>
<evidence type="ECO:0000256" key="19">
    <source>
        <dbReference type="ARBA" id="ARBA00041226"/>
    </source>
</evidence>
<sequence length="409" mass="46975">MSWHNYSYKPLNNHCSSIDKSNCCCDLEHSSKSICDSNLCSDSDQHHHQQNVHLFHSNHQQPATSPSFSSSSSITSLSNNRISKSFMLALLIGMTFGFSFSYLLISVINWDLIYFKSIKLFQLNHPQSFNHFDEDLDAHSHEQLDSITGPNIPITFHGSEEEFHKGENLVANHLSENIRVLCWVMTNPKNHQTKAKHVRATWGKRCNELIFISSQEDPSLPAINVEVPEGRDHLWAKTIRGFNYSYHHFLDKADWFLKADDDTFVIVENLRYFLSSQNSNDPIYFGCKFKPFVDQGYMSGGAGYVLSKEALKRFVEKGLEQNRPERCYTEDNTGAEDVDMGFCMEALNVTAGDSRDSLGRGRFFPFVPEHHVVPGHVDKSFWYWKYIYYPSKEVVAVIQRFHSIMSALT</sequence>
<dbReference type="Pfam" id="PF02434">
    <property type="entry name" value="Fringe"/>
    <property type="match status" value="1"/>
</dbReference>
<dbReference type="EC" id="2.4.1.122" evidence="6"/>
<dbReference type="GO" id="GO:0016263">
    <property type="term" value="F:glycoprotein-N-acetylgalactosamine 3-beta-galactosyltransferase activity"/>
    <property type="evidence" value="ECO:0007669"/>
    <property type="project" value="UniProtKB-EC"/>
</dbReference>
<evidence type="ECO:0000256" key="10">
    <source>
        <dbReference type="ARBA" id="ARBA00022723"/>
    </source>
</evidence>
<evidence type="ECO:0000256" key="13">
    <source>
        <dbReference type="ARBA" id="ARBA00022989"/>
    </source>
</evidence>
<evidence type="ECO:0000256" key="21">
    <source>
        <dbReference type="ARBA" id="ARBA00043065"/>
    </source>
</evidence>
<dbReference type="FunFam" id="3.90.550.50:FF:000017">
    <property type="entry name" value="Glycoprotein-N-acetylgalactosamine 3-beta-galactosyltransferase 1"/>
    <property type="match status" value="1"/>
</dbReference>
<keyword evidence="13 23" id="KW-1133">Transmembrane helix</keyword>
<evidence type="ECO:0000256" key="20">
    <source>
        <dbReference type="ARBA" id="ARBA00042009"/>
    </source>
</evidence>
<name>A0A834VDI1_SARSC</name>
<dbReference type="UniPathway" id="UPA00378"/>
<evidence type="ECO:0000256" key="5">
    <source>
        <dbReference type="ARBA" id="ARBA00011748"/>
    </source>
</evidence>
<comment type="subcellular location">
    <subcellularLocation>
        <location evidence="2">Membrane</location>
        <topology evidence="2">Single-pass type II membrane protein</topology>
    </subcellularLocation>
</comment>
<keyword evidence="27" id="KW-1185">Reference proteome</keyword>
<dbReference type="OrthoDB" id="414175at2759"/>
<comment type="cofactor">
    <cofactor evidence="1">
        <name>Mn(2+)</name>
        <dbReference type="ChEBI" id="CHEBI:29035"/>
    </cofactor>
</comment>
<evidence type="ECO:0000256" key="12">
    <source>
        <dbReference type="ARBA" id="ARBA00022968"/>
    </source>
</evidence>
<keyword evidence="17" id="KW-0464">Manganese</keyword>
<keyword evidence="10" id="KW-0479">Metal-binding</keyword>
<dbReference type="EMBL" id="WVUK01000064">
    <property type="protein sequence ID" value="KAF7489733.1"/>
    <property type="molecule type" value="Genomic_DNA"/>
</dbReference>
<evidence type="ECO:0000256" key="1">
    <source>
        <dbReference type="ARBA" id="ARBA00001936"/>
    </source>
</evidence>
<evidence type="ECO:0000256" key="9">
    <source>
        <dbReference type="ARBA" id="ARBA00022692"/>
    </source>
</evidence>
<comment type="subunit">
    <text evidence="5">Homodimer; disulfide-linked.</text>
</comment>
<dbReference type="GO" id="GO:0030145">
    <property type="term" value="F:manganese ion binding"/>
    <property type="evidence" value="ECO:0007669"/>
    <property type="project" value="UniProtKB-ARBA"/>
</dbReference>
<comment type="similarity">
    <text evidence="4">Belongs to the glycosyltransferase 31 family. Beta3-Gal-T subfamily.</text>
</comment>
<evidence type="ECO:0000256" key="11">
    <source>
        <dbReference type="ARBA" id="ARBA00022741"/>
    </source>
</evidence>
<organism evidence="25">
    <name type="scientific">Sarcoptes scabiei</name>
    <name type="common">Itch mite</name>
    <name type="synonym">Acarus scabiei</name>
    <dbReference type="NCBI Taxonomy" id="52283"/>
    <lineage>
        <taxon>Eukaryota</taxon>
        <taxon>Metazoa</taxon>
        <taxon>Ecdysozoa</taxon>
        <taxon>Arthropoda</taxon>
        <taxon>Chelicerata</taxon>
        <taxon>Arachnida</taxon>
        <taxon>Acari</taxon>
        <taxon>Acariformes</taxon>
        <taxon>Sarcoptiformes</taxon>
        <taxon>Astigmata</taxon>
        <taxon>Psoroptidia</taxon>
        <taxon>Sarcoptoidea</taxon>
        <taxon>Sarcoptidae</taxon>
        <taxon>Sarcoptinae</taxon>
        <taxon>Sarcoptes</taxon>
    </lineage>
</organism>
<evidence type="ECO:0000256" key="8">
    <source>
        <dbReference type="ARBA" id="ARBA00022679"/>
    </source>
</evidence>
<evidence type="ECO:0000256" key="16">
    <source>
        <dbReference type="ARBA" id="ARBA00023180"/>
    </source>
</evidence>
<dbReference type="PANTHER" id="PTHR23033:SF14">
    <property type="entry name" value="GLYCOPROTEIN-N-ACETYLGALACTOSAMINE 3-BETA-GALACTOSYLTRANSFERASE 1-RELATED"/>
    <property type="match status" value="1"/>
</dbReference>
<keyword evidence="14 23" id="KW-0472">Membrane</keyword>
<evidence type="ECO:0000313" key="26">
    <source>
        <dbReference type="EnsemblMetazoa" id="KAF7489733.1"/>
    </source>
</evidence>
<dbReference type="PANTHER" id="PTHR23033">
    <property type="entry name" value="BETA1,3-GALACTOSYLTRANSFERASE"/>
    <property type="match status" value="1"/>
</dbReference>
<evidence type="ECO:0000256" key="6">
    <source>
        <dbReference type="ARBA" id="ARBA00012557"/>
    </source>
</evidence>
<evidence type="ECO:0000256" key="17">
    <source>
        <dbReference type="ARBA" id="ARBA00023211"/>
    </source>
</evidence>
<keyword evidence="15" id="KW-1015">Disulfide bond</keyword>
<reference evidence="26" key="3">
    <citation type="submission" date="2022-06" db="UniProtKB">
        <authorList>
            <consortium name="EnsemblMetazoa"/>
        </authorList>
    </citation>
    <scope>IDENTIFICATION</scope>
</reference>
<dbReference type="GO" id="GO:0000166">
    <property type="term" value="F:nucleotide binding"/>
    <property type="evidence" value="ECO:0007669"/>
    <property type="project" value="UniProtKB-KW"/>
</dbReference>
<reference evidence="25" key="2">
    <citation type="submission" date="2020-01" db="EMBL/GenBank/DDBJ databases">
        <authorList>
            <person name="Korhonen P.K.K."/>
            <person name="Guangxu M.G."/>
            <person name="Wang T.W."/>
            <person name="Stroehlein A.J.S."/>
            <person name="Young N.D."/>
            <person name="Ang C.-S.A."/>
            <person name="Fernando D.W.F."/>
            <person name="Lu H.L."/>
            <person name="Taylor S.T."/>
            <person name="Ehtesham M.E.M."/>
            <person name="Najaraj S.H.N."/>
            <person name="Harsha G.H.G."/>
            <person name="Madugundu A.M."/>
            <person name="Renuse S.R."/>
            <person name="Holt D.H."/>
            <person name="Pandey A.P."/>
            <person name="Papenfuss A.P."/>
            <person name="Gasser R.B.G."/>
            <person name="Fischer K.F."/>
        </authorList>
    </citation>
    <scope>NUCLEOTIDE SEQUENCE</scope>
    <source>
        <strain evidence="25">SSS_KF_BRIS2020</strain>
    </source>
</reference>
<dbReference type="InterPro" id="IPR026050">
    <property type="entry name" value="C1GALT1/C1GALT1_chp1"/>
</dbReference>
<accession>A0A834VDI1</accession>
<feature type="transmembrane region" description="Helical" evidence="23">
    <location>
        <begin position="86"/>
        <end position="110"/>
    </location>
</feature>
<evidence type="ECO:0000256" key="15">
    <source>
        <dbReference type="ARBA" id="ARBA00023157"/>
    </source>
</evidence>
<evidence type="ECO:0000313" key="25">
    <source>
        <dbReference type="EMBL" id="KAF7489733.1"/>
    </source>
</evidence>
<keyword evidence="7 25" id="KW-0328">Glycosyltransferase</keyword>
<evidence type="ECO:0000256" key="18">
    <source>
        <dbReference type="ARBA" id="ARBA00040898"/>
    </source>
</evidence>